<dbReference type="InterPro" id="IPR008979">
    <property type="entry name" value="Galactose-bd-like_sf"/>
</dbReference>
<feature type="domain" description="Fibronectin type-III" evidence="1">
    <location>
        <begin position="201"/>
        <end position="289"/>
    </location>
</feature>
<evidence type="ECO:0000313" key="2">
    <source>
        <dbReference type="EMBL" id="MBO0355794.1"/>
    </source>
</evidence>
<comment type="caution">
    <text evidence="2">The sequence shown here is derived from an EMBL/GenBank/DDBJ whole genome shotgun (WGS) entry which is preliminary data.</text>
</comment>
<proteinExistence type="predicted"/>
<sequence length="426" mass="46805">MRSKYEMLVLRLTEPYFALPQAFPAVRAKGFFLIILLLWLGSQRVLSQQLHTHSNAASLDNEDDTTSGWWTAGSTIITSDSNDPQQGSYALRIEAPSTADNDRNIRYTFNAIVDKVYTISIWVKAGSQSADPAFASWEGVTGFSNPTHITTGTTWTEYNFNVTATDTTIVLKIYTGSGSNGAVGDVLFVDSVSIVESDTVPPTAPILSTTNITNSSIGLSWTGATDDVWVTNYKVYKNGVLEKTLGDINSCEVTDLESGTTYNISITALDLAGNESPTSNILSITTNSNSGTIWTLNNGVASFIGPIAVGTTEVPSGYGMSVADKLIAEEVRVQLSEAWPDYVFRADYDLMSLKAVKNHIRTKGHLHNMPSADQVELSGFELGEMNRLLLEKIEELFLHVIELKEENLSQYKKLEELEQQLKNEKR</sequence>
<reference evidence="2 3" key="1">
    <citation type="submission" date="2021-03" db="EMBL/GenBank/DDBJ databases">
        <title>Muricauda lutimaris sp. nov. and Muricauda ruestringensis sp. nov, two marine members of the Flavobacteriaceae isolated from deep sea sediments of Western Pacific.</title>
        <authorList>
            <person name="Zhao S."/>
            <person name="Liu R."/>
        </authorList>
    </citation>
    <scope>NUCLEOTIDE SEQUENCE [LARGE SCALE GENOMIC DNA]</scope>
    <source>
        <strain evidence="2 3">BC31-1-A7</strain>
    </source>
</reference>
<dbReference type="SMART" id="SM00060">
    <property type="entry name" value="FN3"/>
    <property type="match status" value="1"/>
</dbReference>
<dbReference type="Gene3D" id="2.60.40.10">
    <property type="entry name" value="Immunoglobulins"/>
    <property type="match status" value="1"/>
</dbReference>
<evidence type="ECO:0000313" key="3">
    <source>
        <dbReference type="Proteomes" id="UP000664044"/>
    </source>
</evidence>
<dbReference type="RefSeq" id="WP_207036229.1">
    <property type="nucleotide sequence ID" value="NZ_JAFLNL010000012.1"/>
</dbReference>
<name>A0ABS3G9X3_9FLAO</name>
<dbReference type="Proteomes" id="UP000664044">
    <property type="component" value="Unassembled WGS sequence"/>
</dbReference>
<dbReference type="InterPro" id="IPR036116">
    <property type="entry name" value="FN3_sf"/>
</dbReference>
<accession>A0ABS3G9X3</accession>
<dbReference type="SUPFAM" id="SSF49265">
    <property type="entry name" value="Fibronectin type III"/>
    <property type="match status" value="1"/>
</dbReference>
<dbReference type="SUPFAM" id="SSF49785">
    <property type="entry name" value="Galactose-binding domain-like"/>
    <property type="match status" value="1"/>
</dbReference>
<dbReference type="PROSITE" id="PS50853">
    <property type="entry name" value="FN3"/>
    <property type="match status" value="1"/>
</dbReference>
<dbReference type="InterPro" id="IPR003961">
    <property type="entry name" value="FN3_dom"/>
</dbReference>
<dbReference type="EMBL" id="JAFLNL010000012">
    <property type="protein sequence ID" value="MBO0355794.1"/>
    <property type="molecule type" value="Genomic_DNA"/>
</dbReference>
<protein>
    <recommendedName>
        <fullName evidence="1">Fibronectin type-III domain-containing protein</fullName>
    </recommendedName>
</protein>
<dbReference type="Gene3D" id="2.60.120.260">
    <property type="entry name" value="Galactose-binding domain-like"/>
    <property type="match status" value="1"/>
</dbReference>
<dbReference type="InterPro" id="IPR013783">
    <property type="entry name" value="Ig-like_fold"/>
</dbReference>
<dbReference type="Pfam" id="PF00041">
    <property type="entry name" value="fn3"/>
    <property type="match status" value="1"/>
</dbReference>
<keyword evidence="3" id="KW-1185">Reference proteome</keyword>
<organism evidence="2 3">
    <name type="scientific">Flagellimonas aurea</name>
    <dbReference type="NCBI Taxonomy" id="2915619"/>
    <lineage>
        <taxon>Bacteria</taxon>
        <taxon>Pseudomonadati</taxon>
        <taxon>Bacteroidota</taxon>
        <taxon>Flavobacteriia</taxon>
        <taxon>Flavobacteriales</taxon>
        <taxon>Flavobacteriaceae</taxon>
        <taxon>Flagellimonas</taxon>
    </lineage>
</organism>
<dbReference type="CDD" id="cd00063">
    <property type="entry name" value="FN3"/>
    <property type="match status" value="1"/>
</dbReference>
<evidence type="ECO:0000259" key="1">
    <source>
        <dbReference type="PROSITE" id="PS50853"/>
    </source>
</evidence>
<gene>
    <name evidence="2" type="ORF">J0656_17380</name>
</gene>